<proteinExistence type="predicted"/>
<protein>
    <submittedName>
        <fullName evidence="2">(Mediterranean fruit fly) hypothetical protein</fullName>
    </submittedName>
</protein>
<feature type="compositionally biased region" description="Basic residues" evidence="1">
    <location>
        <begin position="282"/>
        <end position="295"/>
    </location>
</feature>
<dbReference type="Proteomes" id="UP000606786">
    <property type="component" value="Unassembled WGS sequence"/>
</dbReference>
<sequence length="479" mass="54143">LRNLNSSTHHSNFSGVFKGVPTHTTKHCAANCTIELATFSQQRYLTINELAECRVSLQTRQKLERREEKFSTPCRLCGKNHGVRLCPMYRKKSAEERLRAVLIHKYCANCLSPFHKVEICSSKYRCQRCNEKHHTTLHMEEETTNPTVTVVDEEDSEDSALSIDVTDQYKSWAQLVEEEEEEERLVENPAPSGSTELRRFRPLLRQEQACLADDGAETRPFRLSVPPHRHGRQDGVETRPFRPSVSTRRLYQQDGAETRSFRPSHRKSRDQQHRGAETRPFRPSHHYGNRTKPYSRQKTSLLTLQRLPSEGFRSGRITQGAAPPPIMRSFVAIAPTAIVPIEASGRLHLVRALIDPCAPTSTIDMDLARELQLERRQTWCSIILRGKYGITQRVTTQAKIAKRYCRLSPAANIDPAVTNGFQFMRLADSTFHRSTPTRLTLGADVYAQIMVGSTPPSTVGGLMAQPSIFGLIISGAAQT</sequence>
<feature type="compositionally biased region" description="Basic and acidic residues" evidence="1">
    <location>
        <begin position="269"/>
        <end position="280"/>
    </location>
</feature>
<keyword evidence="3" id="KW-1185">Reference proteome</keyword>
<evidence type="ECO:0000313" key="2">
    <source>
        <dbReference type="EMBL" id="CAD7001403.1"/>
    </source>
</evidence>
<feature type="region of interest" description="Disordered" evidence="1">
    <location>
        <begin position="211"/>
        <end position="300"/>
    </location>
</feature>
<dbReference type="OrthoDB" id="8052806at2759"/>
<gene>
    <name evidence="2" type="ORF">CCAP1982_LOCUS9900</name>
</gene>
<accession>A0A811UWE7</accession>
<reference evidence="2" key="1">
    <citation type="submission" date="2020-11" db="EMBL/GenBank/DDBJ databases">
        <authorList>
            <person name="Whitehead M."/>
        </authorList>
    </citation>
    <scope>NUCLEOTIDE SEQUENCE</scope>
    <source>
        <strain evidence="2">EGII</strain>
    </source>
</reference>
<evidence type="ECO:0000313" key="3">
    <source>
        <dbReference type="Proteomes" id="UP000606786"/>
    </source>
</evidence>
<feature type="non-terminal residue" evidence="2">
    <location>
        <position position="1"/>
    </location>
</feature>
<comment type="caution">
    <text evidence="2">The sequence shown here is derived from an EMBL/GenBank/DDBJ whole genome shotgun (WGS) entry which is preliminary data.</text>
</comment>
<dbReference type="EMBL" id="CAJHJT010000023">
    <property type="protein sequence ID" value="CAD7001403.1"/>
    <property type="molecule type" value="Genomic_DNA"/>
</dbReference>
<dbReference type="AlphaFoldDB" id="A0A811UWE7"/>
<organism evidence="2 3">
    <name type="scientific">Ceratitis capitata</name>
    <name type="common">Mediterranean fruit fly</name>
    <name type="synonym">Tephritis capitata</name>
    <dbReference type="NCBI Taxonomy" id="7213"/>
    <lineage>
        <taxon>Eukaryota</taxon>
        <taxon>Metazoa</taxon>
        <taxon>Ecdysozoa</taxon>
        <taxon>Arthropoda</taxon>
        <taxon>Hexapoda</taxon>
        <taxon>Insecta</taxon>
        <taxon>Pterygota</taxon>
        <taxon>Neoptera</taxon>
        <taxon>Endopterygota</taxon>
        <taxon>Diptera</taxon>
        <taxon>Brachycera</taxon>
        <taxon>Muscomorpha</taxon>
        <taxon>Tephritoidea</taxon>
        <taxon>Tephritidae</taxon>
        <taxon>Ceratitis</taxon>
        <taxon>Ceratitis</taxon>
    </lineage>
</organism>
<evidence type="ECO:0000256" key="1">
    <source>
        <dbReference type="SAM" id="MobiDB-lite"/>
    </source>
</evidence>
<name>A0A811UWE7_CERCA</name>